<dbReference type="PROSITE" id="PS51725">
    <property type="entry name" value="ABM"/>
    <property type="match status" value="1"/>
</dbReference>
<dbReference type="EMBL" id="CAEZUF010000125">
    <property type="protein sequence ID" value="CAB4599318.1"/>
    <property type="molecule type" value="Genomic_DNA"/>
</dbReference>
<sequence length="106" mass="12266">MKFAVMVVFKVLEDKISEFSEALIWHSENTWGESGSIKFVIYVDEVDPSIFYLYELYENRGEFEKHTKTDYISVFSGKAKPLLREPSQIFRGVPLVPNPKSEKGKV</sequence>
<protein>
    <submittedName>
        <fullName evidence="2">Unannotated protein</fullName>
    </submittedName>
</protein>
<proteinExistence type="predicted"/>
<dbReference type="SUPFAM" id="SSF54909">
    <property type="entry name" value="Dimeric alpha+beta barrel"/>
    <property type="match status" value="1"/>
</dbReference>
<dbReference type="Gene3D" id="3.30.70.100">
    <property type="match status" value="1"/>
</dbReference>
<name>A0A6J6GRE4_9ZZZZ</name>
<dbReference type="Pfam" id="PF03992">
    <property type="entry name" value="ABM"/>
    <property type="match status" value="1"/>
</dbReference>
<accession>A0A6J6GRE4</accession>
<evidence type="ECO:0000313" key="2">
    <source>
        <dbReference type="EMBL" id="CAB4599318.1"/>
    </source>
</evidence>
<evidence type="ECO:0000259" key="1">
    <source>
        <dbReference type="PROSITE" id="PS51725"/>
    </source>
</evidence>
<organism evidence="2">
    <name type="scientific">freshwater metagenome</name>
    <dbReference type="NCBI Taxonomy" id="449393"/>
    <lineage>
        <taxon>unclassified sequences</taxon>
        <taxon>metagenomes</taxon>
        <taxon>ecological metagenomes</taxon>
    </lineage>
</organism>
<reference evidence="2" key="1">
    <citation type="submission" date="2020-05" db="EMBL/GenBank/DDBJ databases">
        <authorList>
            <person name="Chiriac C."/>
            <person name="Salcher M."/>
            <person name="Ghai R."/>
            <person name="Kavagutti S V."/>
        </authorList>
    </citation>
    <scope>NUCLEOTIDE SEQUENCE</scope>
</reference>
<feature type="domain" description="ABM" evidence="1">
    <location>
        <begin position="3"/>
        <end position="94"/>
    </location>
</feature>
<gene>
    <name evidence="2" type="ORF">UFOPK1791_01019</name>
</gene>
<dbReference type="InterPro" id="IPR007138">
    <property type="entry name" value="ABM_dom"/>
</dbReference>
<dbReference type="AlphaFoldDB" id="A0A6J6GRE4"/>
<dbReference type="InterPro" id="IPR011008">
    <property type="entry name" value="Dimeric_a/b-barrel"/>
</dbReference>